<dbReference type="SUPFAM" id="SSF90002">
    <property type="entry name" value="Hypothetical protein YjiA, C-terminal domain"/>
    <property type="match status" value="1"/>
</dbReference>
<name>U5HDD7_USTV1</name>
<dbReference type="CDD" id="cd03112">
    <property type="entry name" value="CobW-like"/>
    <property type="match status" value="1"/>
</dbReference>
<reference evidence="12" key="4">
    <citation type="submission" date="2015-06" db="UniProtKB">
        <authorList>
            <consortium name="EnsemblFungi"/>
        </authorList>
    </citation>
    <scope>IDENTIFICATION</scope>
</reference>
<dbReference type="Gene3D" id="3.30.1220.10">
    <property type="entry name" value="CobW-like, C-terminal domain"/>
    <property type="match status" value="1"/>
</dbReference>
<dbReference type="Pfam" id="PF02492">
    <property type="entry name" value="cobW"/>
    <property type="match status" value="1"/>
</dbReference>
<evidence type="ECO:0000313" key="12">
    <source>
        <dbReference type="EnsemblFungi" id="MVLG_05152T0"/>
    </source>
</evidence>
<evidence type="ECO:0000256" key="7">
    <source>
        <dbReference type="ARBA" id="ARBA00049117"/>
    </source>
</evidence>
<gene>
    <name evidence="11" type="ORF">MVLG_05152</name>
</gene>
<feature type="compositionally biased region" description="Polar residues" evidence="8">
    <location>
        <begin position="1"/>
        <end position="13"/>
    </location>
</feature>
<dbReference type="InParanoid" id="U5HDD7"/>
<evidence type="ECO:0000256" key="5">
    <source>
        <dbReference type="ARBA" id="ARBA00023186"/>
    </source>
</evidence>
<dbReference type="OMA" id="GHSHMDP"/>
<dbReference type="InterPro" id="IPR003495">
    <property type="entry name" value="CobW/HypB/UreG_nucleotide-bd"/>
</dbReference>
<feature type="domain" description="CobW C-terminal" evidence="10">
    <location>
        <begin position="332"/>
        <end position="402"/>
    </location>
</feature>
<evidence type="ECO:0000313" key="13">
    <source>
        <dbReference type="Proteomes" id="UP000017200"/>
    </source>
</evidence>
<evidence type="ECO:0000313" key="11">
    <source>
        <dbReference type="EMBL" id="KDE04438.1"/>
    </source>
</evidence>
<dbReference type="HOGENOM" id="CLU_017452_0_1_1"/>
<dbReference type="SUPFAM" id="SSF52540">
    <property type="entry name" value="P-loop containing nucleoside triphosphate hydrolases"/>
    <property type="match status" value="1"/>
</dbReference>
<dbReference type="GO" id="GO:0016787">
    <property type="term" value="F:hydrolase activity"/>
    <property type="evidence" value="ECO:0007669"/>
    <property type="project" value="UniProtKB-KW"/>
</dbReference>
<dbReference type="EMBL" id="AEIJ01000516">
    <property type="status" value="NOT_ANNOTATED_CDS"/>
    <property type="molecule type" value="Genomic_DNA"/>
</dbReference>
<dbReference type="AlphaFoldDB" id="U5HDD7"/>
<evidence type="ECO:0008006" key="14">
    <source>
        <dbReference type="Google" id="ProtNLM"/>
    </source>
</evidence>
<dbReference type="InterPro" id="IPR011629">
    <property type="entry name" value="CobW-like_C"/>
</dbReference>
<evidence type="ECO:0000256" key="1">
    <source>
        <dbReference type="ARBA" id="ARBA00022741"/>
    </source>
</evidence>
<dbReference type="OrthoDB" id="258627at2759"/>
<dbReference type="InterPro" id="IPR051316">
    <property type="entry name" value="Zinc-reg_GTPase_activator"/>
</dbReference>
<evidence type="ECO:0000256" key="2">
    <source>
        <dbReference type="ARBA" id="ARBA00022801"/>
    </source>
</evidence>
<dbReference type="Gene3D" id="3.40.50.300">
    <property type="entry name" value="P-loop containing nucleotide triphosphate hydrolases"/>
    <property type="match status" value="1"/>
</dbReference>
<keyword evidence="4" id="KW-0342">GTP-binding</keyword>
<comment type="catalytic activity">
    <reaction evidence="7">
        <text>GTP + H2O = GDP + phosphate + H(+)</text>
        <dbReference type="Rhea" id="RHEA:19669"/>
        <dbReference type="ChEBI" id="CHEBI:15377"/>
        <dbReference type="ChEBI" id="CHEBI:15378"/>
        <dbReference type="ChEBI" id="CHEBI:37565"/>
        <dbReference type="ChEBI" id="CHEBI:43474"/>
        <dbReference type="ChEBI" id="CHEBI:58189"/>
    </reaction>
    <physiologicalReaction direction="left-to-right" evidence="7">
        <dbReference type="Rhea" id="RHEA:19670"/>
    </physiologicalReaction>
</comment>
<proteinExistence type="inferred from homology"/>
<reference evidence="13" key="1">
    <citation type="submission" date="2010-11" db="EMBL/GenBank/DDBJ databases">
        <title>The genome sequence of Microbotryum violaceum strain p1A1 Lamole.</title>
        <authorList>
            <person name="Cuomo C."/>
            <person name="Perlin M."/>
            <person name="Young S.K."/>
            <person name="Zeng Q."/>
            <person name="Gargeya S."/>
            <person name="Alvarado L."/>
            <person name="Berlin A."/>
            <person name="Chapman S.B."/>
            <person name="Chen Z."/>
            <person name="Freedman E."/>
            <person name="Gellesch M."/>
            <person name="Goldberg J."/>
            <person name="Griggs A."/>
            <person name="Gujja S."/>
            <person name="Heilman E."/>
            <person name="Heiman D."/>
            <person name="Howarth C."/>
            <person name="Mehta T."/>
            <person name="Neiman D."/>
            <person name="Pearson M."/>
            <person name="Roberts A."/>
            <person name="Saif S."/>
            <person name="Shea T."/>
            <person name="Shenoy N."/>
            <person name="Sisk P."/>
            <person name="Stolte C."/>
            <person name="Sykes S."/>
            <person name="White J."/>
            <person name="Yandava C."/>
            <person name="Haas B."/>
            <person name="Nusbaum C."/>
            <person name="Birren B."/>
        </authorList>
    </citation>
    <scope>NUCLEOTIDE SEQUENCE [LARGE SCALE GENOMIC DNA]</scope>
    <source>
        <strain evidence="13">p1A1 Lamole</strain>
    </source>
</reference>
<accession>U5HDD7</accession>
<dbReference type="PANTHER" id="PTHR13748">
    <property type="entry name" value="COBW-RELATED"/>
    <property type="match status" value="1"/>
</dbReference>
<dbReference type="Pfam" id="PF07683">
    <property type="entry name" value="CobW_C"/>
    <property type="match status" value="1"/>
</dbReference>
<dbReference type="GO" id="GO:0005737">
    <property type="term" value="C:cytoplasm"/>
    <property type="evidence" value="ECO:0007669"/>
    <property type="project" value="TreeGrafter"/>
</dbReference>
<keyword evidence="3" id="KW-0862">Zinc</keyword>
<reference evidence="11" key="2">
    <citation type="submission" date="2010-11" db="EMBL/GenBank/DDBJ databases">
        <authorList>
            <consortium name="The Broad Institute Genome Sequencing Platform"/>
            <person name="Earl A."/>
            <person name="Ward D."/>
            <person name="Feldgarden M."/>
            <person name="Gevers D."/>
            <person name="Butler R."/>
            <person name="Young S.K."/>
            <person name="Zeng Q."/>
            <person name="Gargeya S."/>
            <person name="Fitzgerald M."/>
            <person name="Haas B."/>
            <person name="Abouelleil A."/>
            <person name="Alvarado L."/>
            <person name="Arachchi H.M."/>
            <person name="Berlin A."/>
            <person name="Brown A."/>
            <person name="Chapman S.B."/>
            <person name="Chen Z."/>
            <person name="Dunbar C."/>
            <person name="Freedman E."/>
            <person name="Gearin G."/>
            <person name="Gellesch M."/>
            <person name="Goldberg J."/>
            <person name="Griggs A."/>
            <person name="Gujja S."/>
            <person name="Heilman E."/>
            <person name="Heiman D."/>
            <person name="Howarth C."/>
            <person name="Larson L."/>
            <person name="Lui A."/>
            <person name="MacDonald P.J.P."/>
            <person name="Mehta T."/>
            <person name="Montmayeur A."/>
            <person name="Murphy C."/>
            <person name="Neiman D."/>
            <person name="Pearson M."/>
            <person name="Priest M."/>
            <person name="Roberts A."/>
            <person name="Saif S."/>
            <person name="Shea T."/>
            <person name="Shenoy N."/>
            <person name="Sisk P."/>
            <person name="Stolte C."/>
            <person name="Sykes S."/>
            <person name="White J."/>
            <person name="Yandava C."/>
            <person name="Wortman J."/>
            <person name="Nusbaum C."/>
            <person name="Birren B."/>
        </authorList>
    </citation>
    <scope>NUCLEOTIDE SEQUENCE</scope>
    <source>
        <strain evidence="11">P1A1 Lamole</strain>
    </source>
</reference>
<keyword evidence="5" id="KW-0143">Chaperone</keyword>
<feature type="region of interest" description="Disordered" evidence="8">
    <location>
        <begin position="1"/>
        <end position="20"/>
    </location>
</feature>
<dbReference type="InterPro" id="IPR036627">
    <property type="entry name" value="CobW-likC_sf"/>
</dbReference>
<dbReference type="PANTHER" id="PTHR13748:SF31">
    <property type="entry name" value="ZINC-REGULATED GTPASE METALLOPROTEIN ACTIVATOR 1A-RELATED"/>
    <property type="match status" value="1"/>
</dbReference>
<sequence length="405" mass="44384">MMLHASSSAPETLQENEDDSIPELVQERAKVPLTILTGYLGAGKSTLLEYILTQQHGYRIAVIMNEFGDTGDIESKAINVSSGNDSVEEWLDLNNGCLCCSVRDAGLSAILTLMEKKGRFDHIILETTGLADPAPIIQAFWNEPALCLDVVLDAVVNVVDAQGIEAQLRERRKDGAENEAQRQVGSSDVILLNKVDLSTPHLLDRIELALRALNPTALVHRTTRASIQLSAVLNLNMYTASTPFDISFPSSDPKEGLALSHLHTDQCGVEGRCQEQQLTHQNDITSVSIGLPYLTEHDIRLGTFYRVIRDLLWEEMVPDAEPTTASPSQQSESVSILRTKALLHAHDTGRTFVLQGVREVFDLYEVASMHAQAAQGAKPLSKLVLIGRGLISSRIEHQILAALKV</sequence>
<evidence type="ECO:0000256" key="6">
    <source>
        <dbReference type="ARBA" id="ARBA00034320"/>
    </source>
</evidence>
<keyword evidence="1" id="KW-0547">Nucleotide-binding</keyword>
<dbReference type="GO" id="GO:0005525">
    <property type="term" value="F:GTP binding"/>
    <property type="evidence" value="ECO:0007669"/>
    <property type="project" value="UniProtKB-KW"/>
</dbReference>
<organism evidence="11">
    <name type="scientific">Microbotryum lychnidis-dioicae (strain p1A1 Lamole / MvSl-1064)</name>
    <name type="common">Anther smut fungus</name>
    <dbReference type="NCBI Taxonomy" id="683840"/>
    <lineage>
        <taxon>Eukaryota</taxon>
        <taxon>Fungi</taxon>
        <taxon>Dikarya</taxon>
        <taxon>Basidiomycota</taxon>
        <taxon>Pucciniomycotina</taxon>
        <taxon>Microbotryomycetes</taxon>
        <taxon>Microbotryales</taxon>
        <taxon>Microbotryaceae</taxon>
        <taxon>Microbotryum</taxon>
    </lineage>
</organism>
<dbReference type="EnsemblFungi" id="MVLG_05152T0">
    <property type="protein sequence ID" value="MVLG_05152T0"/>
    <property type="gene ID" value="MVLG_05152"/>
</dbReference>
<feature type="domain" description="CobW/HypB/UreG nucleotide-binding" evidence="9">
    <location>
        <begin position="32"/>
        <end position="219"/>
    </location>
</feature>
<comment type="similarity">
    <text evidence="6">Belongs to the SIMIBI class G3E GTPase family. ZNG1 subfamily.</text>
</comment>
<keyword evidence="2" id="KW-0378">Hydrolase</keyword>
<dbReference type="InterPro" id="IPR027417">
    <property type="entry name" value="P-loop_NTPase"/>
</dbReference>
<evidence type="ECO:0000256" key="3">
    <source>
        <dbReference type="ARBA" id="ARBA00022833"/>
    </source>
</evidence>
<dbReference type="Proteomes" id="UP000017200">
    <property type="component" value="Unassembled WGS sequence"/>
</dbReference>
<evidence type="ECO:0000259" key="10">
    <source>
        <dbReference type="Pfam" id="PF07683"/>
    </source>
</evidence>
<evidence type="ECO:0000259" key="9">
    <source>
        <dbReference type="Pfam" id="PF02492"/>
    </source>
</evidence>
<reference evidence="11 13" key="3">
    <citation type="journal article" date="2015" name="BMC Genomics">
        <title>Sex and parasites: genomic and transcriptomic analysis of Microbotryum lychnidis-dioicae, the biotrophic and plant-castrating anther smut fungus.</title>
        <authorList>
            <person name="Perlin M.H."/>
            <person name="Amselem J."/>
            <person name="Fontanillas E."/>
            <person name="Toh S.S."/>
            <person name="Chen Z."/>
            <person name="Goldberg J."/>
            <person name="Duplessis S."/>
            <person name="Henrissat B."/>
            <person name="Young S."/>
            <person name="Zeng Q."/>
            <person name="Aguileta G."/>
            <person name="Petit E."/>
            <person name="Badouin H."/>
            <person name="Andrews J."/>
            <person name="Razeeq D."/>
            <person name="Gabaldon T."/>
            <person name="Quesneville H."/>
            <person name="Giraud T."/>
            <person name="Hood M.E."/>
            <person name="Schultz D.J."/>
            <person name="Cuomo C.A."/>
        </authorList>
    </citation>
    <scope>NUCLEOTIDE SEQUENCE [LARGE SCALE GENOMIC DNA]</scope>
    <source>
        <strain evidence="11">P1A1 Lamole</strain>
        <strain evidence="13">p1A1 Lamole</strain>
    </source>
</reference>
<dbReference type="STRING" id="683840.U5HDD7"/>
<dbReference type="EMBL" id="GL541707">
    <property type="protein sequence ID" value="KDE04438.1"/>
    <property type="molecule type" value="Genomic_DNA"/>
</dbReference>
<evidence type="ECO:0000256" key="8">
    <source>
        <dbReference type="SAM" id="MobiDB-lite"/>
    </source>
</evidence>
<keyword evidence="13" id="KW-1185">Reference proteome</keyword>
<protein>
    <recommendedName>
        <fullName evidence="14">CobW/HypB/UreG nucleotide-binding domain-containing protein</fullName>
    </recommendedName>
</protein>
<dbReference type="FunCoup" id="U5HDD7">
    <property type="interactions" value="264"/>
</dbReference>
<evidence type="ECO:0000256" key="4">
    <source>
        <dbReference type="ARBA" id="ARBA00023134"/>
    </source>
</evidence>